<dbReference type="PANTHER" id="PTHR38011:SF12">
    <property type="entry name" value="BIFUNCTIONAL DEAMINASE-REDUCTASE DOMAIN PROTEIN"/>
    <property type="match status" value="1"/>
</dbReference>
<dbReference type="RefSeq" id="WP_133234925.1">
    <property type="nucleotide sequence ID" value="NZ_SMRT01000019.1"/>
</dbReference>
<evidence type="ECO:0000259" key="1">
    <source>
        <dbReference type="Pfam" id="PF01872"/>
    </source>
</evidence>
<dbReference type="AlphaFoldDB" id="A0A4R5KF73"/>
<dbReference type="InterPro" id="IPR002734">
    <property type="entry name" value="RibDG_C"/>
</dbReference>
<dbReference type="Proteomes" id="UP000295636">
    <property type="component" value="Unassembled WGS sequence"/>
</dbReference>
<evidence type="ECO:0000313" key="3">
    <source>
        <dbReference type="Proteomes" id="UP000295636"/>
    </source>
</evidence>
<comment type="caution">
    <text evidence="2">The sequence shown here is derived from an EMBL/GenBank/DDBJ whole genome shotgun (WGS) entry which is preliminary data.</text>
</comment>
<keyword evidence="3" id="KW-1185">Reference proteome</keyword>
<evidence type="ECO:0000313" key="2">
    <source>
        <dbReference type="EMBL" id="TDF92810.1"/>
    </source>
</evidence>
<dbReference type="InterPro" id="IPR024072">
    <property type="entry name" value="DHFR-like_dom_sf"/>
</dbReference>
<dbReference type="Pfam" id="PF01872">
    <property type="entry name" value="RibD_C"/>
    <property type="match status" value="1"/>
</dbReference>
<dbReference type="SUPFAM" id="SSF53597">
    <property type="entry name" value="Dihydrofolate reductase-like"/>
    <property type="match status" value="1"/>
</dbReference>
<reference evidence="2 3" key="1">
    <citation type="submission" date="2019-03" db="EMBL/GenBank/DDBJ databases">
        <title>This is whole genome sequence of Paenibacillus sp MS74 strain.</title>
        <authorList>
            <person name="Trinh H.N."/>
        </authorList>
    </citation>
    <scope>NUCLEOTIDE SEQUENCE [LARGE SCALE GENOMIC DNA]</scope>
    <source>
        <strain evidence="2 3">MS74</strain>
    </source>
</reference>
<accession>A0A4R5KF73</accession>
<dbReference type="EMBL" id="SMRT01000019">
    <property type="protein sequence ID" value="TDF92810.1"/>
    <property type="molecule type" value="Genomic_DNA"/>
</dbReference>
<dbReference type="GO" id="GO:0008703">
    <property type="term" value="F:5-amino-6-(5-phosphoribosylamino)uracil reductase activity"/>
    <property type="evidence" value="ECO:0007669"/>
    <property type="project" value="InterPro"/>
</dbReference>
<sequence length="186" mass="20526">MGRVFLDISMSLDGFIAGKDDDVERLHDWILDFNTGIFKKSEVLNELFERTGAIVAGRRVYEITSGWGGNHPIRDVPVYVLSHDIPENVPPGGTVFTFVSEGIEAAIREAKGSAGDKDVYVLGGASVAQQCLKTSLLDEIHVHIAPVLLSEGIRLFDHIGSECIQLETIRILESHGTTHTRYRIIK</sequence>
<dbReference type="InterPro" id="IPR050765">
    <property type="entry name" value="Riboflavin_Biosynth_HTPR"/>
</dbReference>
<gene>
    <name evidence="2" type="ORF">E1757_29315</name>
</gene>
<name>A0A4R5KF73_9BACL</name>
<dbReference type="Gene3D" id="3.40.430.10">
    <property type="entry name" value="Dihydrofolate Reductase, subunit A"/>
    <property type="match status" value="1"/>
</dbReference>
<proteinExistence type="predicted"/>
<protein>
    <submittedName>
        <fullName evidence="2">Dihydrofolate reductase</fullName>
    </submittedName>
</protein>
<organism evidence="2 3">
    <name type="scientific">Paenibacillus piri</name>
    <dbReference type="NCBI Taxonomy" id="2547395"/>
    <lineage>
        <taxon>Bacteria</taxon>
        <taxon>Bacillati</taxon>
        <taxon>Bacillota</taxon>
        <taxon>Bacilli</taxon>
        <taxon>Bacillales</taxon>
        <taxon>Paenibacillaceae</taxon>
        <taxon>Paenibacillus</taxon>
    </lineage>
</organism>
<dbReference type="PANTHER" id="PTHR38011">
    <property type="entry name" value="DIHYDROFOLATE REDUCTASE FAMILY PROTEIN (AFU_ORTHOLOGUE AFUA_8G06820)"/>
    <property type="match status" value="1"/>
</dbReference>
<feature type="domain" description="Bacterial bifunctional deaminase-reductase C-terminal" evidence="1">
    <location>
        <begin position="4"/>
        <end position="168"/>
    </location>
</feature>
<dbReference type="OrthoDB" id="195113at2"/>
<dbReference type="GO" id="GO:0009231">
    <property type="term" value="P:riboflavin biosynthetic process"/>
    <property type="evidence" value="ECO:0007669"/>
    <property type="project" value="InterPro"/>
</dbReference>